<feature type="transmembrane region" description="Helical" evidence="1">
    <location>
        <begin position="194"/>
        <end position="219"/>
    </location>
</feature>
<proteinExistence type="predicted"/>
<accession>A0ABS6SY87</accession>
<dbReference type="RefSeq" id="WP_218390794.1">
    <property type="nucleotide sequence ID" value="NZ_JAHUZE010000001.1"/>
</dbReference>
<name>A0ABS6SY87_9RHOB</name>
<dbReference type="Pfam" id="PF20340">
    <property type="entry name" value="DUF6635"/>
    <property type="match status" value="1"/>
</dbReference>
<reference evidence="2 3" key="1">
    <citation type="submission" date="2021-05" db="EMBL/GenBank/DDBJ databases">
        <title>Culturable bacteria isolated from Daya Bay.</title>
        <authorList>
            <person name="Zheng W."/>
            <person name="Yu S."/>
            <person name="Huang Y."/>
        </authorList>
    </citation>
    <scope>NUCLEOTIDE SEQUENCE [LARGE SCALE GENOMIC DNA]</scope>
    <source>
        <strain evidence="2 3">DP4N28-5</strain>
    </source>
</reference>
<gene>
    <name evidence="2" type="ORF">KJP28_03265</name>
</gene>
<sequence>MDHTQGRARDTEIKRFVRAQFGFRGTLRLHRAALGWDILRAPVNLLLAPVFLLIRVGALVARLAKAPDLARWLSQRNVFLETEVSRRVARAVRGLTDEFVQKGSLPRVEPARRDRAIAEYVSTRGAVAEIVTIMIVLLVGIVLFRMVTPGIVSLAGPVTEMRALTRAVEGFPLGPFLGRAWFSVFPVRFGLLDLLATGAGLAVLASLVTTFAGVIADPFQVATGTHRRRLSRMMDRLMRDEDGPGLEREHLAARAADLSDAALSIWRIFR</sequence>
<dbReference type="Proteomes" id="UP000756530">
    <property type="component" value="Unassembled WGS sequence"/>
</dbReference>
<evidence type="ECO:0000256" key="1">
    <source>
        <dbReference type="SAM" id="Phobius"/>
    </source>
</evidence>
<organism evidence="2 3">
    <name type="scientific">Maritimibacter dapengensis</name>
    <dbReference type="NCBI Taxonomy" id="2836868"/>
    <lineage>
        <taxon>Bacteria</taxon>
        <taxon>Pseudomonadati</taxon>
        <taxon>Pseudomonadota</taxon>
        <taxon>Alphaproteobacteria</taxon>
        <taxon>Rhodobacterales</taxon>
        <taxon>Roseobacteraceae</taxon>
        <taxon>Maritimibacter</taxon>
    </lineage>
</organism>
<keyword evidence="3" id="KW-1185">Reference proteome</keyword>
<dbReference type="EMBL" id="JAHUZE010000001">
    <property type="protein sequence ID" value="MBV7377932.1"/>
    <property type="molecule type" value="Genomic_DNA"/>
</dbReference>
<keyword evidence="1" id="KW-0812">Transmembrane</keyword>
<dbReference type="InterPro" id="IPR046575">
    <property type="entry name" value="DUF6635"/>
</dbReference>
<evidence type="ECO:0000313" key="3">
    <source>
        <dbReference type="Proteomes" id="UP000756530"/>
    </source>
</evidence>
<protein>
    <submittedName>
        <fullName evidence="2">Uncharacterized protein</fullName>
    </submittedName>
</protein>
<evidence type="ECO:0000313" key="2">
    <source>
        <dbReference type="EMBL" id="MBV7377932.1"/>
    </source>
</evidence>
<keyword evidence="1" id="KW-0472">Membrane</keyword>
<feature type="transmembrane region" description="Helical" evidence="1">
    <location>
        <begin position="126"/>
        <end position="147"/>
    </location>
</feature>
<keyword evidence="1" id="KW-1133">Transmembrane helix</keyword>
<comment type="caution">
    <text evidence="2">The sequence shown here is derived from an EMBL/GenBank/DDBJ whole genome shotgun (WGS) entry which is preliminary data.</text>
</comment>